<evidence type="ECO:0000256" key="1">
    <source>
        <dbReference type="ARBA" id="ARBA00022490"/>
    </source>
</evidence>
<keyword evidence="2 3" id="KW-0690">Ribosome biogenesis</keyword>
<dbReference type="GO" id="GO:0000028">
    <property type="term" value="P:ribosomal small subunit assembly"/>
    <property type="evidence" value="ECO:0007669"/>
    <property type="project" value="TreeGrafter"/>
</dbReference>
<dbReference type="PANTHER" id="PTHR33867">
    <property type="entry name" value="RIBOSOME MATURATION FACTOR RIMP"/>
    <property type="match status" value="1"/>
</dbReference>
<dbReference type="EMBL" id="CP033897">
    <property type="protein sequence ID" value="AZA11638.1"/>
    <property type="molecule type" value="Genomic_DNA"/>
</dbReference>
<gene>
    <name evidence="3 6" type="primary">rimP</name>
    <name evidence="6" type="ORF">CGERO_06690</name>
</gene>
<comment type="function">
    <text evidence="3">Required for maturation of 30S ribosomal subunits.</text>
</comment>
<dbReference type="Pfam" id="PF02576">
    <property type="entry name" value="RimP_N"/>
    <property type="match status" value="1"/>
</dbReference>
<dbReference type="NCBIfam" id="NF000930">
    <property type="entry name" value="PRK00092.2-2"/>
    <property type="match status" value="1"/>
</dbReference>
<dbReference type="HAMAP" id="MF_01077">
    <property type="entry name" value="RimP"/>
    <property type="match status" value="1"/>
</dbReference>
<dbReference type="InterPro" id="IPR035956">
    <property type="entry name" value="RimP_N_sf"/>
</dbReference>
<comment type="subcellular location">
    <subcellularLocation>
        <location evidence="3">Cytoplasm</location>
    </subcellularLocation>
</comment>
<evidence type="ECO:0000313" key="7">
    <source>
        <dbReference type="Proteomes" id="UP000271587"/>
    </source>
</evidence>
<evidence type="ECO:0000313" key="6">
    <source>
        <dbReference type="EMBL" id="AZA11638.1"/>
    </source>
</evidence>
<evidence type="ECO:0000259" key="4">
    <source>
        <dbReference type="Pfam" id="PF02576"/>
    </source>
</evidence>
<dbReference type="InterPro" id="IPR028998">
    <property type="entry name" value="RimP_C"/>
</dbReference>
<organism evidence="6 7">
    <name type="scientific">Corynebacterium gerontici</name>
    <dbReference type="NCBI Taxonomy" id="2079234"/>
    <lineage>
        <taxon>Bacteria</taxon>
        <taxon>Bacillati</taxon>
        <taxon>Actinomycetota</taxon>
        <taxon>Actinomycetes</taxon>
        <taxon>Mycobacteriales</taxon>
        <taxon>Corynebacteriaceae</taxon>
        <taxon>Corynebacterium</taxon>
    </lineage>
</organism>
<evidence type="ECO:0000256" key="2">
    <source>
        <dbReference type="ARBA" id="ARBA00022517"/>
    </source>
</evidence>
<dbReference type="PANTHER" id="PTHR33867:SF1">
    <property type="entry name" value="RIBOSOME MATURATION FACTOR RIMP"/>
    <property type="match status" value="1"/>
</dbReference>
<dbReference type="Gene3D" id="3.30.300.70">
    <property type="entry name" value="RimP-like superfamily, N-terminal"/>
    <property type="match status" value="1"/>
</dbReference>
<accession>A0A3G6J3V3</accession>
<evidence type="ECO:0000259" key="5">
    <source>
        <dbReference type="Pfam" id="PF17384"/>
    </source>
</evidence>
<keyword evidence="7" id="KW-1185">Reference proteome</keyword>
<dbReference type="KEGG" id="cgk:CGERO_06690"/>
<dbReference type="AlphaFoldDB" id="A0A3G6J3V3"/>
<dbReference type="InterPro" id="IPR028989">
    <property type="entry name" value="RimP_N"/>
</dbReference>
<dbReference type="GO" id="GO:0005829">
    <property type="term" value="C:cytosol"/>
    <property type="evidence" value="ECO:0007669"/>
    <property type="project" value="TreeGrafter"/>
</dbReference>
<feature type="domain" description="Ribosome maturation factor RimP N-terminal" evidence="4">
    <location>
        <begin position="15"/>
        <end position="92"/>
    </location>
</feature>
<comment type="similarity">
    <text evidence="3">Belongs to the RimP family.</text>
</comment>
<proteinExistence type="inferred from homology"/>
<reference evidence="6 7" key="1">
    <citation type="submission" date="2018-11" db="EMBL/GenBank/DDBJ databases">
        <authorList>
            <person name="Kleinhagauer T."/>
            <person name="Glaeser S.P."/>
            <person name="Spergser J."/>
            <person name="Ruckert C."/>
            <person name="Kaempfer P."/>
            <person name="Busse H.-J."/>
        </authorList>
    </citation>
    <scope>NUCLEOTIDE SEQUENCE [LARGE SCALE GENOMIC DNA]</scope>
    <source>
        <strain evidence="6 7">W8</strain>
    </source>
</reference>
<protein>
    <recommendedName>
        <fullName evidence="3">Ribosome maturation factor RimP</fullName>
    </recommendedName>
</protein>
<dbReference type="Proteomes" id="UP000271587">
    <property type="component" value="Chromosome"/>
</dbReference>
<keyword evidence="1 3" id="KW-0963">Cytoplasm</keyword>
<sequence>MKHMAFPTSETLEALISPLVASHHLDVEGIKVNRAGKKSSVTIQLDGDQRPGLDLLEVVSQEISELFDATEERGTLNFGAGYTLEVTTPGVDRPLTLPRHWRRNRGRLVKVTQDEKQSTWRIGALDKEEARVVLVQKQGRNLVVESLVLANTPRAVVEIEFAQAPEEQLELTNMSYDEAMQWREDHA</sequence>
<dbReference type="SUPFAM" id="SSF75420">
    <property type="entry name" value="YhbC-like, N-terminal domain"/>
    <property type="match status" value="1"/>
</dbReference>
<dbReference type="GO" id="GO:0006412">
    <property type="term" value="P:translation"/>
    <property type="evidence" value="ECO:0007669"/>
    <property type="project" value="TreeGrafter"/>
</dbReference>
<evidence type="ECO:0000256" key="3">
    <source>
        <dbReference type="HAMAP-Rule" id="MF_01077"/>
    </source>
</evidence>
<feature type="domain" description="Ribosome maturation factor RimP C-terminal" evidence="5">
    <location>
        <begin position="95"/>
        <end position="161"/>
    </location>
</feature>
<name>A0A3G6J3V3_9CORY</name>
<dbReference type="Pfam" id="PF17384">
    <property type="entry name" value="DUF150_C"/>
    <property type="match status" value="1"/>
</dbReference>
<dbReference type="InterPro" id="IPR003728">
    <property type="entry name" value="Ribosome_maturation_RimP"/>
</dbReference>